<reference evidence="1" key="1">
    <citation type="journal article" date="2012" name="Science">
        <title>Fermentation, hydrogen, and sulfur metabolism in multiple uncultivated bacterial phyla.</title>
        <authorList>
            <person name="Wrighton K.C."/>
            <person name="Thomas B.C."/>
            <person name="Sharon I."/>
            <person name="Miller C.S."/>
            <person name="Castelle C.J."/>
            <person name="VerBerkmoes N.C."/>
            <person name="Wilkins M.J."/>
            <person name="Hettich R.L."/>
            <person name="Lipton M.S."/>
            <person name="Williams K.H."/>
            <person name="Long P.E."/>
            <person name="Banfield J.F."/>
        </authorList>
    </citation>
    <scope>NUCLEOTIDE SEQUENCE [LARGE SCALE GENOMIC DNA]</scope>
</reference>
<name>K2GZA1_9BACT</name>
<dbReference type="EMBL" id="AMFJ01000280">
    <property type="protein sequence ID" value="EKE28835.1"/>
    <property type="molecule type" value="Genomic_DNA"/>
</dbReference>
<proteinExistence type="predicted"/>
<dbReference type="AlphaFoldDB" id="K2GZA1"/>
<sequence>MAMQYPKDDMNNPEKNWCFWLTKDSIWRFDKHSLIFPMIIRAWAEPVKTSIELFSRENEPEKRREMIERMNQRIWRSKDEIKKILNLSRTQTL</sequence>
<protein>
    <submittedName>
        <fullName evidence="1">Uncharacterized protein</fullName>
    </submittedName>
</protein>
<evidence type="ECO:0000313" key="1">
    <source>
        <dbReference type="EMBL" id="EKE28835.1"/>
    </source>
</evidence>
<organism evidence="1">
    <name type="scientific">uncultured bacterium</name>
    <name type="common">gcode 4</name>
    <dbReference type="NCBI Taxonomy" id="1234023"/>
    <lineage>
        <taxon>Bacteria</taxon>
        <taxon>environmental samples</taxon>
    </lineage>
</organism>
<comment type="caution">
    <text evidence="1">The sequence shown here is derived from an EMBL/GenBank/DDBJ whole genome shotgun (WGS) entry which is preliminary data.</text>
</comment>
<accession>K2GZA1</accession>
<gene>
    <name evidence="1" type="ORF">ACD_3C00006G0017</name>
</gene>